<keyword evidence="2" id="KW-0614">Plasmid</keyword>
<dbReference type="NCBIfam" id="NF033179">
    <property type="entry name" value="TnsA_like_Actin"/>
    <property type="match status" value="1"/>
</dbReference>
<sequence>MHYGFGAMRTQVMLLDHDPQVVALACSPVELAWLGEDGIVAVHAPRLMARLRDGSDLLVDCAGSEGVPARLVDHAAAMAAAARTVGWDYRITRPPDPVLAAHVRWLSGYRHPRHGGSTAMARVAGLADAGARSEHLADPESDLERAPPTAHGDPRPTSSKWSTQLVSEGRIVS</sequence>
<organism evidence="2">
    <name type="scientific">Kitasatospora sp. CMC57</name>
    <dbReference type="NCBI Taxonomy" id="3231513"/>
    <lineage>
        <taxon>Bacteria</taxon>
        <taxon>Bacillati</taxon>
        <taxon>Actinomycetota</taxon>
        <taxon>Actinomycetes</taxon>
        <taxon>Kitasatosporales</taxon>
        <taxon>Streptomycetaceae</taxon>
        <taxon>Kitasatospora</taxon>
    </lineage>
</organism>
<protein>
    <submittedName>
        <fullName evidence="2">Uncharacterized protein</fullName>
    </submittedName>
</protein>
<reference evidence="2" key="1">
    <citation type="submission" date="2024-07" db="EMBL/GenBank/DDBJ databases">
        <title>Complete genome sequences of cellulolytic bacteria, Kitasatospora sp. CMC57 and Streptomyces sp. CMC78, isolated from Japanese agricultural soil.</title>
        <authorList>
            <person name="Hashimoto T."/>
            <person name="Ito M."/>
            <person name="Iwamoto M."/>
            <person name="Fukahori D."/>
            <person name="Shoda T."/>
            <person name="Sakoda M."/>
            <person name="Morohoshi T."/>
            <person name="Mitsuboshi M."/>
            <person name="Nishizawa T."/>
        </authorList>
    </citation>
    <scope>NUCLEOTIDE SEQUENCE</scope>
    <source>
        <strain evidence="2">CMC57</strain>
        <plasmid evidence="2">pCMC57_02</plasmid>
    </source>
</reference>
<accession>A0AB33K5V2</accession>
<dbReference type="AlphaFoldDB" id="A0AB33K5V2"/>
<evidence type="ECO:0000313" key="2">
    <source>
        <dbReference type="EMBL" id="BFP50161.1"/>
    </source>
</evidence>
<name>A0AB33K5V2_9ACTN</name>
<dbReference type="InterPro" id="IPR048000">
    <property type="entry name" value="TnsA-like"/>
</dbReference>
<proteinExistence type="predicted"/>
<evidence type="ECO:0000256" key="1">
    <source>
        <dbReference type="SAM" id="MobiDB-lite"/>
    </source>
</evidence>
<feature type="compositionally biased region" description="Polar residues" evidence="1">
    <location>
        <begin position="156"/>
        <end position="166"/>
    </location>
</feature>
<gene>
    <name evidence="2" type="ORF">KCMC57_65300</name>
</gene>
<geneLocation type="plasmid" evidence="2">
    <name>pCMC57_02</name>
</geneLocation>
<dbReference type="EMBL" id="AP035883">
    <property type="protein sequence ID" value="BFP50161.1"/>
    <property type="molecule type" value="Genomic_DNA"/>
</dbReference>
<feature type="compositionally biased region" description="Basic and acidic residues" evidence="1">
    <location>
        <begin position="131"/>
        <end position="145"/>
    </location>
</feature>
<feature type="region of interest" description="Disordered" evidence="1">
    <location>
        <begin position="130"/>
        <end position="173"/>
    </location>
</feature>